<dbReference type="SMART" id="SM01118">
    <property type="entry name" value="CYTH"/>
    <property type="match status" value="1"/>
</dbReference>
<dbReference type="EMBL" id="CP117683">
    <property type="protein sequence ID" value="WDC91640.1"/>
    <property type="molecule type" value="Genomic_DNA"/>
</dbReference>
<evidence type="ECO:0000313" key="1">
    <source>
        <dbReference type="EMBL" id="WDC91640.1"/>
    </source>
</evidence>
<accession>A0A1B2A5S7</accession>
<organism evidence="1 2">
    <name type="scientific">Latilactobacillus curvatus</name>
    <name type="common">Lactobacillus curvatus</name>
    <dbReference type="NCBI Taxonomy" id="28038"/>
    <lineage>
        <taxon>Bacteria</taxon>
        <taxon>Bacillati</taxon>
        <taxon>Bacillota</taxon>
        <taxon>Bacilli</taxon>
        <taxon>Lactobacillales</taxon>
        <taxon>Lactobacillaceae</taxon>
        <taxon>Latilactobacillus</taxon>
    </lineage>
</organism>
<gene>
    <name evidence="1" type="ORF">PSR33_05470</name>
</gene>
<dbReference type="CDD" id="cd07762">
    <property type="entry name" value="CYTH-like_Pase_1"/>
    <property type="match status" value="1"/>
</dbReference>
<protein>
    <submittedName>
        <fullName evidence="1">CYTH domain-containing protein</fullName>
    </submittedName>
</protein>
<proteinExistence type="predicted"/>
<evidence type="ECO:0000313" key="2">
    <source>
        <dbReference type="Proteomes" id="UP001215533"/>
    </source>
</evidence>
<dbReference type="InterPro" id="IPR009195">
    <property type="entry name" value="Uncharacterised_YjbK"/>
</dbReference>
<dbReference type="InterPro" id="IPR033469">
    <property type="entry name" value="CYTH-like_dom_sf"/>
</dbReference>
<dbReference type="PROSITE" id="PS51707">
    <property type="entry name" value="CYTH"/>
    <property type="match status" value="1"/>
</dbReference>
<dbReference type="SUPFAM" id="SSF55154">
    <property type="entry name" value="CYTH-like phosphatases"/>
    <property type="match status" value="1"/>
</dbReference>
<dbReference type="Gene3D" id="2.40.320.10">
    <property type="entry name" value="Hypothetical Protein Pfu-838710-001"/>
    <property type="match status" value="1"/>
</dbReference>
<name>A0A1B2A5S7_LATCU</name>
<dbReference type="InterPro" id="IPR023577">
    <property type="entry name" value="CYTH_domain"/>
</dbReference>
<sequence>MSQTIEREFKTMLTAAQFSQLKADYPFAAPFVQTNYYFELPNQGLAKRHWGLRIRLFDTYAEQTLKVPTVENAHSLIEITDRLTLEQATHLIEHQTVLSSGQIAVYFAAQAVIIKELFIWGQATTHRQTASLVAGLLTLDVTQYPDETQDYEVEIEVTNVQEGATWFKSFVTRYQLSEQIPPNKIMRALIHQA</sequence>
<dbReference type="RefSeq" id="WP_004265767.1">
    <property type="nucleotide sequence ID" value="NZ_BJOQ01000016.1"/>
</dbReference>
<reference evidence="1" key="1">
    <citation type="submission" date="2023-02" db="EMBL/GenBank/DDBJ databases">
        <title>Complete genome sequence of Lactobacillus curvatus CACC879 isolated from Pig feces.</title>
        <authorList>
            <person name="Park S."/>
            <person name="Park M.A."/>
            <person name="Kim D.-H."/>
            <person name="Kim Y."/>
        </authorList>
    </citation>
    <scope>NUCLEOTIDE SEQUENCE</scope>
    <source>
        <strain evidence="1">CACC879</strain>
    </source>
</reference>
<dbReference type="Pfam" id="PF01928">
    <property type="entry name" value="CYTH"/>
    <property type="match status" value="1"/>
</dbReference>
<dbReference type="AlphaFoldDB" id="A0A1B2A5S7"/>
<dbReference type="OrthoDB" id="384378at2"/>
<dbReference type="Proteomes" id="UP001215533">
    <property type="component" value="Chromosome"/>
</dbReference>
<dbReference type="PIRSF" id="PIRSF012526">
    <property type="entry name" value="CYTH_UCP012526"/>
    <property type="match status" value="1"/>
</dbReference>
<dbReference type="GeneID" id="49610866"/>